<dbReference type="SMART" id="SM00264">
    <property type="entry name" value="BAG"/>
    <property type="match status" value="1"/>
</dbReference>
<dbReference type="PANTHER" id="PTHR12329">
    <property type="entry name" value="BCL2-ASSOCIATED ATHANOGENE"/>
    <property type="match status" value="1"/>
</dbReference>
<dbReference type="GO" id="GO:0005829">
    <property type="term" value="C:cytosol"/>
    <property type="evidence" value="ECO:0007669"/>
    <property type="project" value="TreeGrafter"/>
</dbReference>
<proteinExistence type="predicted"/>
<feature type="region of interest" description="Disordered" evidence="2">
    <location>
        <begin position="136"/>
        <end position="304"/>
    </location>
</feature>
<accession>A0AAN8GGN9</accession>
<keyword evidence="1" id="KW-0143">Chaperone</keyword>
<dbReference type="InterPro" id="IPR036533">
    <property type="entry name" value="BAG_dom_sf"/>
</dbReference>
<dbReference type="InterPro" id="IPR036020">
    <property type="entry name" value="WW_dom_sf"/>
</dbReference>
<evidence type="ECO:0000256" key="2">
    <source>
        <dbReference type="SAM" id="MobiDB-lite"/>
    </source>
</evidence>
<dbReference type="GO" id="GO:0000774">
    <property type="term" value="F:adenyl-nucleotide exchange factor activity"/>
    <property type="evidence" value="ECO:0007669"/>
    <property type="project" value="TreeGrafter"/>
</dbReference>
<comment type="caution">
    <text evidence="5">The sequence shown here is derived from an EMBL/GenBank/DDBJ whole genome shotgun (WGS) entry which is preliminary data.</text>
</comment>
<dbReference type="EMBL" id="JAZGQO010000018">
    <property type="protein sequence ID" value="KAK6167319.1"/>
    <property type="molecule type" value="Genomic_DNA"/>
</dbReference>
<dbReference type="Gene3D" id="1.20.58.120">
    <property type="entry name" value="BAG domain"/>
    <property type="match status" value="1"/>
</dbReference>
<gene>
    <name evidence="5" type="ORF">SNE40_021380</name>
</gene>
<dbReference type="GO" id="GO:0005634">
    <property type="term" value="C:nucleus"/>
    <property type="evidence" value="ECO:0007669"/>
    <property type="project" value="TreeGrafter"/>
</dbReference>
<dbReference type="GO" id="GO:0016020">
    <property type="term" value="C:membrane"/>
    <property type="evidence" value="ECO:0007669"/>
    <property type="project" value="TreeGrafter"/>
</dbReference>
<dbReference type="InterPro" id="IPR003103">
    <property type="entry name" value="BAG_domain"/>
</dbReference>
<dbReference type="PROSITE" id="PS50020">
    <property type="entry name" value="WW_DOMAIN_2"/>
    <property type="match status" value="1"/>
</dbReference>
<dbReference type="SUPFAM" id="SSF63491">
    <property type="entry name" value="BAG domain"/>
    <property type="match status" value="1"/>
</dbReference>
<feature type="domain" description="WW" evidence="3">
    <location>
        <begin position="16"/>
        <end position="50"/>
    </location>
</feature>
<sequence>MSSTQNYNLYPNSQQVPLPSGWEMFIDSGSRIPYFVDHNTKTTTWSDPRNMYYGSQPTSYPYQSYPQSYGGGGQFDRSGGVEIPVIHESPYPKHQQHSSGQVPTSQGLGVHNMTNTTRSASPAFREIPIQHVRQASHFDNCDKGARSSPVSHNIQFERRDPGSRGSPIPQGFQFERHDRGSQNSPVPMFDRQERGSRHSPVPHNIQDLGSRRSPVPNYEMPMQSGSHPGAPRTDSSLPKVIPIIHEKSNPEQPQKTYQSEPKPAEQTPQRRDERQRSESMDAAESDPEPPRQPPKPKTAEERANEIIESVTAEVNELEQQVNLFAGQKSDKSYKYLEEMLTRSLIKLDGVEAEGHDDIRTRRKQTVRYIQQTLDMLELKASSNESPQQLESTTTASNPSQDCDKKNNTNNHDQDVKEMVLDSEVSC</sequence>
<dbReference type="Pfam" id="PF00397">
    <property type="entry name" value="WW"/>
    <property type="match status" value="1"/>
</dbReference>
<dbReference type="SUPFAM" id="SSF51045">
    <property type="entry name" value="WW domain"/>
    <property type="match status" value="1"/>
</dbReference>
<dbReference type="Pfam" id="PF02179">
    <property type="entry name" value="BAG"/>
    <property type="match status" value="1"/>
</dbReference>
<reference evidence="5 6" key="1">
    <citation type="submission" date="2024-01" db="EMBL/GenBank/DDBJ databases">
        <title>The genome of the rayed Mediterranean limpet Patella caerulea (Linnaeus, 1758).</title>
        <authorList>
            <person name="Anh-Thu Weber A."/>
            <person name="Halstead-Nussloch G."/>
        </authorList>
    </citation>
    <scope>NUCLEOTIDE SEQUENCE [LARGE SCALE GENOMIC DNA]</scope>
    <source>
        <strain evidence="5">AATW-2023a</strain>
        <tissue evidence="5">Whole specimen</tissue>
    </source>
</reference>
<dbReference type="Gene3D" id="2.20.70.10">
    <property type="match status" value="1"/>
</dbReference>
<name>A0AAN8GGN9_PATCE</name>
<feature type="compositionally biased region" description="Polar residues" evidence="2">
    <location>
        <begin position="250"/>
        <end position="259"/>
    </location>
</feature>
<dbReference type="SMART" id="SM00456">
    <property type="entry name" value="WW"/>
    <property type="match status" value="1"/>
</dbReference>
<feature type="region of interest" description="Disordered" evidence="2">
    <location>
        <begin position="379"/>
        <end position="426"/>
    </location>
</feature>
<dbReference type="PANTHER" id="PTHR12329:SF5">
    <property type="entry name" value="STARVIN, ISOFORM E"/>
    <property type="match status" value="1"/>
</dbReference>
<feature type="domain" description="BAG" evidence="4">
    <location>
        <begin position="299"/>
        <end position="380"/>
    </location>
</feature>
<feature type="compositionally biased region" description="Polar residues" evidence="2">
    <location>
        <begin position="380"/>
        <end position="400"/>
    </location>
</feature>
<dbReference type="CDD" id="cd00201">
    <property type="entry name" value="WW"/>
    <property type="match status" value="1"/>
</dbReference>
<dbReference type="InterPro" id="IPR039773">
    <property type="entry name" value="BAG_chaperone_regulator"/>
</dbReference>
<protein>
    <submittedName>
        <fullName evidence="5">Uncharacterized protein</fullName>
    </submittedName>
</protein>
<keyword evidence="6" id="KW-1185">Reference proteome</keyword>
<dbReference type="Proteomes" id="UP001347796">
    <property type="component" value="Unassembled WGS sequence"/>
</dbReference>
<feature type="compositionally biased region" description="Basic and acidic residues" evidence="2">
    <location>
        <begin position="401"/>
        <end position="419"/>
    </location>
</feature>
<evidence type="ECO:0000259" key="4">
    <source>
        <dbReference type="PROSITE" id="PS51035"/>
    </source>
</evidence>
<dbReference type="PROSITE" id="PS01159">
    <property type="entry name" value="WW_DOMAIN_1"/>
    <property type="match status" value="1"/>
</dbReference>
<feature type="compositionally biased region" description="Basic and acidic residues" evidence="2">
    <location>
        <begin position="268"/>
        <end position="279"/>
    </location>
</feature>
<dbReference type="GO" id="GO:0050821">
    <property type="term" value="P:protein stabilization"/>
    <property type="evidence" value="ECO:0007669"/>
    <property type="project" value="TreeGrafter"/>
</dbReference>
<dbReference type="AlphaFoldDB" id="A0AAN8GGN9"/>
<dbReference type="GO" id="GO:0051087">
    <property type="term" value="F:protein-folding chaperone binding"/>
    <property type="evidence" value="ECO:0007669"/>
    <property type="project" value="InterPro"/>
</dbReference>
<dbReference type="InterPro" id="IPR001202">
    <property type="entry name" value="WW_dom"/>
</dbReference>
<dbReference type="PROSITE" id="PS51035">
    <property type="entry name" value="BAG"/>
    <property type="match status" value="1"/>
</dbReference>
<evidence type="ECO:0000313" key="6">
    <source>
        <dbReference type="Proteomes" id="UP001347796"/>
    </source>
</evidence>
<evidence type="ECO:0000256" key="1">
    <source>
        <dbReference type="ARBA" id="ARBA00023186"/>
    </source>
</evidence>
<evidence type="ECO:0000313" key="5">
    <source>
        <dbReference type="EMBL" id="KAK6167319.1"/>
    </source>
</evidence>
<organism evidence="5 6">
    <name type="scientific">Patella caerulea</name>
    <name type="common">Rayed Mediterranean limpet</name>
    <dbReference type="NCBI Taxonomy" id="87958"/>
    <lineage>
        <taxon>Eukaryota</taxon>
        <taxon>Metazoa</taxon>
        <taxon>Spiralia</taxon>
        <taxon>Lophotrochozoa</taxon>
        <taxon>Mollusca</taxon>
        <taxon>Gastropoda</taxon>
        <taxon>Patellogastropoda</taxon>
        <taxon>Patelloidea</taxon>
        <taxon>Patellidae</taxon>
        <taxon>Patella</taxon>
    </lineage>
</organism>
<evidence type="ECO:0000259" key="3">
    <source>
        <dbReference type="PROSITE" id="PS50020"/>
    </source>
</evidence>